<evidence type="ECO:0000259" key="1">
    <source>
        <dbReference type="PROSITE" id="PS50240"/>
    </source>
</evidence>
<dbReference type="PRINTS" id="PR00722">
    <property type="entry name" value="CHYMOTRYPSIN"/>
</dbReference>
<dbReference type="GO" id="GO:0006508">
    <property type="term" value="P:proteolysis"/>
    <property type="evidence" value="ECO:0007669"/>
    <property type="project" value="InterPro"/>
</dbReference>
<feature type="domain" description="Peptidase S1" evidence="1">
    <location>
        <begin position="10"/>
        <end position="291"/>
    </location>
</feature>
<dbReference type="STRING" id="1121416.SAMN02745220_04466"/>
<reference evidence="2 3" key="1">
    <citation type="submission" date="2016-12" db="EMBL/GenBank/DDBJ databases">
        <authorList>
            <person name="Song W.-J."/>
            <person name="Kurnit D.M."/>
        </authorList>
    </citation>
    <scope>NUCLEOTIDE SEQUENCE [LARGE SCALE GENOMIC DNA]</scope>
    <source>
        <strain evidence="2 3">DSM 18488</strain>
    </source>
</reference>
<evidence type="ECO:0000313" key="2">
    <source>
        <dbReference type="EMBL" id="SHO52256.1"/>
    </source>
</evidence>
<dbReference type="EMBL" id="FRFE01000033">
    <property type="protein sequence ID" value="SHO52256.1"/>
    <property type="molecule type" value="Genomic_DNA"/>
</dbReference>
<dbReference type="Proteomes" id="UP000184603">
    <property type="component" value="Unassembled WGS sequence"/>
</dbReference>
<dbReference type="InterPro" id="IPR043504">
    <property type="entry name" value="Peptidase_S1_PA_chymotrypsin"/>
</dbReference>
<sequence>MWGRAMEKRIISATSAINMTTAISAKYDWLDGVCTLTSSSGKYATGALLYGGQYILTAAHLFDVGTSATTGADFVLDSSEYTAAFWAGGVKYELETDTAIVHGAYREDSFQHDIALVRLKTVADATISRYELYTHTDEKGQNFIKVGSGQGGDGTSGATAESDLGQRYGYNTFDATGTVFTRPGLADLASSSILAFDFDDGQSSHDFFGLNHGIVHLGLGDREANTAPGDSGGPGFINGKIASITTGGLSPALVTGYINTDVSPDTDSSFGELSLDARVSQYIDWVEGIVGKQVTAIRAGYERGVDVAYYLEEKLGQLRSIDPDTWHNKTIQDVDMALQAAGMSATDHYYLYGWQEGLNPNSYFDSEEYVVGKVRQLNSNDTLGKTDWRIEDFNAAWQLNPYEHYRSYGLIEGLNPSNRLDSSAYLTAKEAITPGYTGPEIVQAFIDSGLSVIDHYFLYGILEDIVPENVAVLGVDYSTALESGLF</sequence>
<dbReference type="GO" id="GO:0004252">
    <property type="term" value="F:serine-type endopeptidase activity"/>
    <property type="evidence" value="ECO:0007669"/>
    <property type="project" value="InterPro"/>
</dbReference>
<gene>
    <name evidence="2" type="ORF">SAMN02745220_04466</name>
</gene>
<evidence type="ECO:0000313" key="3">
    <source>
        <dbReference type="Proteomes" id="UP000184603"/>
    </source>
</evidence>
<dbReference type="SUPFAM" id="SSF50494">
    <property type="entry name" value="Trypsin-like serine proteases"/>
    <property type="match status" value="1"/>
</dbReference>
<proteinExistence type="predicted"/>
<dbReference type="InterPro" id="IPR001254">
    <property type="entry name" value="Trypsin_dom"/>
</dbReference>
<dbReference type="InterPro" id="IPR009003">
    <property type="entry name" value="Peptidase_S1_PA"/>
</dbReference>
<dbReference type="PROSITE" id="PS50240">
    <property type="entry name" value="TRYPSIN_DOM"/>
    <property type="match status" value="1"/>
</dbReference>
<keyword evidence="3" id="KW-1185">Reference proteome</keyword>
<dbReference type="AlphaFoldDB" id="A0A1M7YI29"/>
<name>A0A1M7YI29_9BACT</name>
<protein>
    <submittedName>
        <fullName evidence="2">Trypsin</fullName>
    </submittedName>
</protein>
<dbReference type="Pfam" id="PF00089">
    <property type="entry name" value="Trypsin"/>
    <property type="match status" value="1"/>
</dbReference>
<organism evidence="2 3">
    <name type="scientific">Desulfopila aestuarii DSM 18488</name>
    <dbReference type="NCBI Taxonomy" id="1121416"/>
    <lineage>
        <taxon>Bacteria</taxon>
        <taxon>Pseudomonadati</taxon>
        <taxon>Thermodesulfobacteriota</taxon>
        <taxon>Desulfobulbia</taxon>
        <taxon>Desulfobulbales</taxon>
        <taxon>Desulfocapsaceae</taxon>
        <taxon>Desulfopila</taxon>
    </lineage>
</organism>
<dbReference type="Gene3D" id="2.40.10.10">
    <property type="entry name" value="Trypsin-like serine proteases"/>
    <property type="match status" value="1"/>
</dbReference>
<dbReference type="InterPro" id="IPR001314">
    <property type="entry name" value="Peptidase_S1A"/>
</dbReference>
<accession>A0A1M7YI29</accession>